<dbReference type="InterPro" id="IPR025426">
    <property type="entry name" value="DUF4305"/>
</dbReference>
<organism evidence="2 3">
    <name type="scientific">Peribacillus asahii</name>
    <dbReference type="NCBI Taxonomy" id="228899"/>
    <lineage>
        <taxon>Bacteria</taxon>
        <taxon>Bacillati</taxon>
        <taxon>Bacillota</taxon>
        <taxon>Bacilli</taxon>
        <taxon>Bacillales</taxon>
        <taxon>Bacillaceae</taxon>
        <taxon>Peribacillus</taxon>
    </lineage>
</organism>
<feature type="transmembrane region" description="Helical" evidence="1">
    <location>
        <begin position="7"/>
        <end position="29"/>
    </location>
</feature>
<comment type="caution">
    <text evidence="2">The sequence shown here is derived from an EMBL/GenBank/DDBJ whole genome shotgun (WGS) entry which is preliminary data.</text>
</comment>
<gene>
    <name evidence="2" type="ORF">D1953_16635</name>
</gene>
<name>A0A398AZD8_9BACI</name>
<keyword evidence="1" id="KW-0812">Transmembrane</keyword>
<keyword evidence="1" id="KW-0472">Membrane</keyword>
<proteinExistence type="predicted"/>
<dbReference type="Proteomes" id="UP000266016">
    <property type="component" value="Unassembled WGS sequence"/>
</dbReference>
<dbReference type="AlphaFoldDB" id="A0A398AZD8"/>
<dbReference type="RefSeq" id="WP_119118292.1">
    <property type="nucleotide sequence ID" value="NZ_QWVS01000038.1"/>
</dbReference>
<dbReference type="EMBL" id="QWVS01000038">
    <property type="protein sequence ID" value="RID82967.1"/>
    <property type="molecule type" value="Genomic_DNA"/>
</dbReference>
<evidence type="ECO:0000313" key="2">
    <source>
        <dbReference type="EMBL" id="RID82967.1"/>
    </source>
</evidence>
<dbReference type="Pfam" id="PF14146">
    <property type="entry name" value="DUF4305"/>
    <property type="match status" value="1"/>
</dbReference>
<reference evidence="2 3" key="1">
    <citation type="submission" date="2018-08" db="EMBL/GenBank/DDBJ databases">
        <title>Bacillus jemisoniae sp. nov., Bacillus chryseoplanitiae sp. nov., Bacillus resnikiae sp. nov., and Bacillus frankliniae sp. nov., isolated from Viking spacecraft and associated surfaces.</title>
        <authorList>
            <person name="Seuylemezian A."/>
            <person name="Vaishampayan P."/>
        </authorList>
    </citation>
    <scope>NUCLEOTIDE SEQUENCE [LARGE SCALE GENOMIC DNA]</scope>
    <source>
        <strain evidence="2 3">MA001</strain>
    </source>
</reference>
<evidence type="ECO:0000256" key="1">
    <source>
        <dbReference type="SAM" id="Phobius"/>
    </source>
</evidence>
<sequence length="68" mass="7675">MRHQSPLKLSIIYICLGIVFTAFAIQSVTSSGWGFFAYFLILIATLDFGSGIRMLLLHIKIKSIQKKK</sequence>
<protein>
    <submittedName>
        <fullName evidence="2">DUF4305 domain-containing protein</fullName>
    </submittedName>
</protein>
<accession>A0A398AZD8</accession>
<keyword evidence="3" id="KW-1185">Reference proteome</keyword>
<evidence type="ECO:0000313" key="3">
    <source>
        <dbReference type="Proteomes" id="UP000266016"/>
    </source>
</evidence>
<keyword evidence="1" id="KW-1133">Transmembrane helix</keyword>
<feature type="transmembrane region" description="Helical" evidence="1">
    <location>
        <begin position="35"/>
        <end position="59"/>
    </location>
</feature>